<dbReference type="RefSeq" id="WP_053253356.1">
    <property type="nucleotide sequence ID" value="NZ_LGAP01000075.1"/>
</dbReference>
<gene>
    <name evidence="3" type="ORF">AC244_34795</name>
</gene>
<dbReference type="PATRIC" id="fig|106592.7.peg.7173"/>
<feature type="domain" description="Transposase IS116/IS110/IS902 C-terminal" evidence="2">
    <location>
        <begin position="230"/>
        <end position="298"/>
    </location>
</feature>
<dbReference type="InterPro" id="IPR002525">
    <property type="entry name" value="Transp_IS110-like_N"/>
</dbReference>
<dbReference type="NCBIfam" id="NF033542">
    <property type="entry name" value="transpos_IS110"/>
    <property type="match status" value="1"/>
</dbReference>
<dbReference type="AlphaFoldDB" id="A0A0L8BCQ5"/>
<comment type="caution">
    <text evidence="3">The sequence shown here is derived from an EMBL/GenBank/DDBJ whole genome shotgun (WGS) entry which is preliminary data.</text>
</comment>
<dbReference type="GO" id="GO:0004803">
    <property type="term" value="F:transposase activity"/>
    <property type="evidence" value="ECO:0007669"/>
    <property type="project" value="InterPro"/>
</dbReference>
<evidence type="ECO:0000259" key="2">
    <source>
        <dbReference type="Pfam" id="PF02371"/>
    </source>
</evidence>
<accession>A0A0L8BCQ5</accession>
<dbReference type="Pfam" id="PF02371">
    <property type="entry name" value="Transposase_20"/>
    <property type="match status" value="1"/>
</dbReference>
<dbReference type="Proteomes" id="UP000037425">
    <property type="component" value="Unassembled WGS sequence"/>
</dbReference>
<evidence type="ECO:0000259" key="1">
    <source>
        <dbReference type="Pfam" id="PF01548"/>
    </source>
</evidence>
<dbReference type="GO" id="GO:0003677">
    <property type="term" value="F:DNA binding"/>
    <property type="evidence" value="ECO:0007669"/>
    <property type="project" value="InterPro"/>
</dbReference>
<dbReference type="EMBL" id="LGAP01000075">
    <property type="protein sequence ID" value="KOF12367.1"/>
    <property type="molecule type" value="Genomic_DNA"/>
</dbReference>
<dbReference type="InterPro" id="IPR047650">
    <property type="entry name" value="Transpos_IS110"/>
</dbReference>
<evidence type="ECO:0000313" key="3">
    <source>
        <dbReference type="EMBL" id="KOF12367.1"/>
    </source>
</evidence>
<reference evidence="4" key="1">
    <citation type="submission" date="2015-07" db="EMBL/GenBank/DDBJ databases">
        <title>Whole genome sequence of an Ensifer adhaerens strain isolated from a cave pool in the Wind Cave National Park.</title>
        <authorList>
            <person name="Eng W.W.H."/>
            <person name="Gan H.M."/>
            <person name="Barton H.A."/>
            <person name="Savka M.A."/>
        </authorList>
    </citation>
    <scope>NUCLEOTIDE SEQUENCE [LARGE SCALE GENOMIC DNA]</scope>
    <source>
        <strain evidence="4">SD006</strain>
    </source>
</reference>
<sequence>MTEDNVFYVGVDVSKAKHAIAIAEGGRNGEVRYFGEIEATPAAVERFVRKMESKSRHLHFCYEAGPTGYGLYRQLVELGHRCDVVAPSLIPKRAGERVKTNRRDAVSLARLLRAGELKGIWVPDTVHEAVRDLVRVRAAASEDLRKKRQQLLSFLLRHGRVFTGHKNWSRAHVRWLASQKFDHPAQQIVFQDQIDVITDAQNRLERLDAQLVELVPSWSMAPVVAAYQALRGVSFLVAVTFVSEVGDVRRFDNPRQLMAFLGLVPSERSTGETVKRGGLTLAGNRRARRVLVEGAWSYRHPARVTETIRVRLEGLPKAVREIAWKAQTRLCGRYRRLTAAGKKNPIVVAAIAREMAAFLWAIGHQVEPVR</sequence>
<dbReference type="InterPro" id="IPR003346">
    <property type="entry name" value="Transposase_20"/>
</dbReference>
<feature type="domain" description="Transposase IS110-like N-terminal" evidence="1">
    <location>
        <begin position="9"/>
        <end position="156"/>
    </location>
</feature>
<dbReference type="Pfam" id="PF01548">
    <property type="entry name" value="DEDD_Tnp_IS110"/>
    <property type="match status" value="1"/>
</dbReference>
<dbReference type="PANTHER" id="PTHR33055">
    <property type="entry name" value="TRANSPOSASE FOR INSERTION SEQUENCE ELEMENT IS1111A"/>
    <property type="match status" value="1"/>
</dbReference>
<dbReference type="OrthoDB" id="8261795at2"/>
<name>A0A0L8BCQ5_ENSAD</name>
<dbReference type="GO" id="GO:0006313">
    <property type="term" value="P:DNA transposition"/>
    <property type="evidence" value="ECO:0007669"/>
    <property type="project" value="InterPro"/>
</dbReference>
<evidence type="ECO:0000313" key="4">
    <source>
        <dbReference type="Proteomes" id="UP000037425"/>
    </source>
</evidence>
<organism evidence="3 4">
    <name type="scientific">Ensifer adhaerens</name>
    <name type="common">Sinorhizobium morelense</name>
    <dbReference type="NCBI Taxonomy" id="106592"/>
    <lineage>
        <taxon>Bacteria</taxon>
        <taxon>Pseudomonadati</taxon>
        <taxon>Pseudomonadota</taxon>
        <taxon>Alphaproteobacteria</taxon>
        <taxon>Hyphomicrobiales</taxon>
        <taxon>Rhizobiaceae</taxon>
        <taxon>Sinorhizobium/Ensifer group</taxon>
        <taxon>Ensifer</taxon>
    </lineage>
</organism>
<dbReference type="PANTHER" id="PTHR33055:SF13">
    <property type="entry name" value="TRANSPOSASE"/>
    <property type="match status" value="1"/>
</dbReference>
<proteinExistence type="predicted"/>
<protein>
    <submittedName>
        <fullName evidence="3">Transposase</fullName>
    </submittedName>
</protein>